<gene>
    <name evidence="7" type="ORF">ACFY1D_15435</name>
</gene>
<dbReference type="Proteomes" id="UP001602058">
    <property type="component" value="Unassembled WGS sequence"/>
</dbReference>
<evidence type="ECO:0000256" key="6">
    <source>
        <dbReference type="RuleBase" id="RU365089"/>
    </source>
</evidence>
<evidence type="ECO:0000256" key="4">
    <source>
        <dbReference type="ARBA" id="ARBA00023125"/>
    </source>
</evidence>
<evidence type="ECO:0000256" key="2">
    <source>
        <dbReference type="ARBA" id="ARBA00010961"/>
    </source>
</evidence>
<evidence type="ECO:0000256" key="3">
    <source>
        <dbReference type="ARBA" id="ARBA00022578"/>
    </source>
</evidence>
<dbReference type="PANTHER" id="PTHR33217">
    <property type="entry name" value="TRANSPOSASE FOR INSERTION SEQUENCE ELEMENT IS1081"/>
    <property type="match status" value="1"/>
</dbReference>
<reference evidence="7 8" key="1">
    <citation type="submission" date="2024-10" db="EMBL/GenBank/DDBJ databases">
        <title>The Natural Products Discovery Center: Release of the First 8490 Sequenced Strains for Exploring Actinobacteria Biosynthetic Diversity.</title>
        <authorList>
            <person name="Kalkreuter E."/>
            <person name="Kautsar S.A."/>
            <person name="Yang D."/>
            <person name="Bader C.D."/>
            <person name="Teijaro C.N."/>
            <person name="Fluegel L."/>
            <person name="Davis C.M."/>
            <person name="Simpson J.R."/>
            <person name="Lauterbach L."/>
            <person name="Steele A.D."/>
            <person name="Gui C."/>
            <person name="Meng S."/>
            <person name="Li G."/>
            <person name="Viehrig K."/>
            <person name="Ye F."/>
            <person name="Su P."/>
            <person name="Kiefer A.F."/>
            <person name="Nichols A."/>
            <person name="Cepeda A.J."/>
            <person name="Yan W."/>
            <person name="Fan B."/>
            <person name="Jiang Y."/>
            <person name="Adhikari A."/>
            <person name="Zheng C.-J."/>
            <person name="Schuster L."/>
            <person name="Cowan T.M."/>
            <person name="Smanski M.J."/>
            <person name="Chevrette M.G."/>
            <person name="De Carvalho L.P.S."/>
            <person name="Shen B."/>
        </authorList>
    </citation>
    <scope>NUCLEOTIDE SEQUENCE [LARGE SCALE GENOMIC DNA]</scope>
    <source>
        <strain evidence="7 8">NPDC001390</strain>
    </source>
</reference>
<name>A0ABW6UL71_9ACTN</name>
<dbReference type="RefSeq" id="WP_351077524.1">
    <property type="nucleotide sequence ID" value="NZ_JBIAWJ010000006.1"/>
</dbReference>
<sequence>MLSVVNDDDTTANGSSSIDEIVRESTRRMLAAALEARVDAATGESERFSSAILSPWCRKSPTALVFHATREQRCRVHKTVNVLDAMPKSAQPGAKKAIHDICNAEDKQHAEAAIKTFAKLYGAKFPKAVKRVTDDQEQLPAFYDFPADHWILFKLVESAQQTWRAVNALHLAALVRAGVRFEGGRLIERLTERAA</sequence>
<dbReference type="Pfam" id="PF00872">
    <property type="entry name" value="Transposase_mut"/>
    <property type="match status" value="1"/>
</dbReference>
<keyword evidence="5 6" id="KW-0233">DNA recombination</keyword>
<keyword evidence="6" id="KW-0814">Transposable element</keyword>
<organism evidence="7 8">
    <name type="scientific">Streptomyces bluensis</name>
    <dbReference type="NCBI Taxonomy" id="33897"/>
    <lineage>
        <taxon>Bacteria</taxon>
        <taxon>Bacillati</taxon>
        <taxon>Actinomycetota</taxon>
        <taxon>Actinomycetes</taxon>
        <taxon>Kitasatosporales</taxon>
        <taxon>Streptomycetaceae</taxon>
        <taxon>Streptomyces</taxon>
    </lineage>
</organism>
<comment type="function">
    <text evidence="1 6">Required for the transposition of the insertion element.</text>
</comment>
<evidence type="ECO:0000313" key="8">
    <source>
        <dbReference type="Proteomes" id="UP001602058"/>
    </source>
</evidence>
<evidence type="ECO:0000256" key="1">
    <source>
        <dbReference type="ARBA" id="ARBA00002190"/>
    </source>
</evidence>
<proteinExistence type="inferred from homology"/>
<accession>A0ABW6UL71</accession>
<protein>
    <recommendedName>
        <fullName evidence="6">Mutator family transposase</fullName>
    </recommendedName>
</protein>
<dbReference type="EMBL" id="JBIAWJ010000006">
    <property type="protein sequence ID" value="MFF4522798.1"/>
    <property type="molecule type" value="Genomic_DNA"/>
</dbReference>
<comment type="similarity">
    <text evidence="2 6">Belongs to the transposase mutator family.</text>
</comment>
<evidence type="ECO:0000256" key="5">
    <source>
        <dbReference type="ARBA" id="ARBA00023172"/>
    </source>
</evidence>
<comment type="caution">
    <text evidence="7">The sequence shown here is derived from an EMBL/GenBank/DDBJ whole genome shotgun (WGS) entry which is preliminary data.</text>
</comment>
<evidence type="ECO:0000313" key="7">
    <source>
        <dbReference type="EMBL" id="MFF4522798.1"/>
    </source>
</evidence>
<dbReference type="InterPro" id="IPR001207">
    <property type="entry name" value="Transposase_mutator"/>
</dbReference>
<keyword evidence="8" id="KW-1185">Reference proteome</keyword>
<dbReference type="PANTHER" id="PTHR33217:SF9">
    <property type="entry name" value="MUTATOR FAMILY TRANSPOSASE"/>
    <property type="match status" value="1"/>
</dbReference>
<keyword evidence="4 6" id="KW-0238">DNA-binding</keyword>
<keyword evidence="3 6" id="KW-0815">Transposition</keyword>